<protein>
    <submittedName>
        <fullName evidence="9">Uncharacterized protein</fullName>
    </submittedName>
</protein>
<keyword evidence="7 8" id="KW-0472">Membrane</keyword>
<dbReference type="eggNOG" id="KOG1341">
    <property type="taxonomic scope" value="Eukaryota"/>
</dbReference>
<reference evidence="9 10" key="4">
    <citation type="journal article" date="2011" name="BMC Genomics">
        <title>RNA-Seq improves annotation of protein-coding genes in the cucumber genome.</title>
        <authorList>
            <person name="Li Z."/>
            <person name="Zhang Z."/>
            <person name="Yan P."/>
            <person name="Huang S."/>
            <person name="Fei Z."/>
            <person name="Lin K."/>
        </authorList>
    </citation>
    <scope>NUCLEOTIDE SEQUENCE [LARGE SCALE GENOMIC DNA]</scope>
    <source>
        <strain evidence="10">cv. 9930</strain>
    </source>
</reference>
<dbReference type="STRING" id="3659.A0A0A0M019"/>
<dbReference type="InterPro" id="IPR003445">
    <property type="entry name" value="Cat_transpt"/>
</dbReference>
<keyword evidence="4 8" id="KW-0812">Transmembrane</keyword>
<name>A0A0A0M019_CUCSA</name>
<reference evidence="9 10" key="3">
    <citation type="journal article" date="2010" name="BMC Genomics">
        <title>Transcriptome sequencing and comparative analysis of cucumber flowers with different sex types.</title>
        <authorList>
            <person name="Guo S."/>
            <person name="Zheng Y."/>
            <person name="Joung J.G."/>
            <person name="Liu S."/>
            <person name="Zhang Z."/>
            <person name="Crasta O.R."/>
            <person name="Sobral B.W."/>
            <person name="Xu Y."/>
            <person name="Huang S."/>
            <person name="Fei Z."/>
        </authorList>
    </citation>
    <scope>NUCLEOTIDE SEQUENCE [LARGE SCALE GENOMIC DNA]</scope>
    <source>
        <strain evidence="10">cv. 9930</strain>
    </source>
</reference>
<evidence type="ECO:0000256" key="5">
    <source>
        <dbReference type="ARBA" id="ARBA00022989"/>
    </source>
</evidence>
<dbReference type="GO" id="GO:0015081">
    <property type="term" value="F:sodium ion transmembrane transporter activity"/>
    <property type="evidence" value="ECO:0000318"/>
    <property type="project" value="GO_Central"/>
</dbReference>
<feature type="transmembrane region" description="Helical" evidence="8">
    <location>
        <begin position="387"/>
        <end position="407"/>
    </location>
</feature>
<dbReference type="AlphaFoldDB" id="A0A0A0M019"/>
<dbReference type="KEGG" id="csv:101206239"/>
<dbReference type="SMR" id="A0A0A0M019"/>
<evidence type="ECO:0000256" key="2">
    <source>
        <dbReference type="ARBA" id="ARBA00010864"/>
    </source>
</evidence>
<dbReference type="InterPro" id="IPR051143">
    <property type="entry name" value="TrkH_K-transport"/>
</dbReference>
<reference evidence="9 10" key="1">
    <citation type="journal article" date="2009" name="Nat. Genet.">
        <title>The genome of the cucumber, Cucumis sativus L.</title>
        <authorList>
            <person name="Huang S."/>
            <person name="Li R."/>
            <person name="Zhang Z."/>
            <person name="Li L."/>
            <person name="Gu X."/>
            <person name="Fan W."/>
            <person name="Lucas W.J."/>
            <person name="Wang X."/>
            <person name="Xie B."/>
            <person name="Ni P."/>
            <person name="Ren Y."/>
            <person name="Zhu H."/>
            <person name="Li J."/>
            <person name="Lin K."/>
            <person name="Jin W."/>
            <person name="Fei Z."/>
            <person name="Li G."/>
            <person name="Staub J."/>
            <person name="Kilian A."/>
            <person name="van der Vossen E.A."/>
            <person name="Wu Y."/>
            <person name="Guo J."/>
            <person name="He J."/>
            <person name="Jia Z."/>
            <person name="Ren Y."/>
            <person name="Tian G."/>
            <person name="Lu Y."/>
            <person name="Ruan J."/>
            <person name="Qian W."/>
            <person name="Wang M."/>
            <person name="Huang Q."/>
            <person name="Li B."/>
            <person name="Xuan Z."/>
            <person name="Cao J."/>
            <person name="Asan"/>
            <person name="Wu Z."/>
            <person name="Zhang J."/>
            <person name="Cai Q."/>
            <person name="Bai Y."/>
            <person name="Zhao B."/>
            <person name="Han Y."/>
            <person name="Li Y."/>
            <person name="Li X."/>
            <person name="Wang S."/>
            <person name="Shi Q."/>
            <person name="Liu S."/>
            <person name="Cho W.K."/>
            <person name="Kim J.Y."/>
            <person name="Xu Y."/>
            <person name="Heller-Uszynska K."/>
            <person name="Miao H."/>
            <person name="Cheng Z."/>
            <person name="Zhang S."/>
            <person name="Wu J."/>
            <person name="Yang Y."/>
            <person name="Kang H."/>
            <person name="Li M."/>
            <person name="Liang H."/>
            <person name="Ren X."/>
            <person name="Shi Z."/>
            <person name="Wen M."/>
            <person name="Jian M."/>
            <person name="Yang H."/>
            <person name="Zhang G."/>
            <person name="Yang Z."/>
            <person name="Chen R."/>
            <person name="Liu S."/>
            <person name="Li J."/>
            <person name="Ma L."/>
            <person name="Liu H."/>
            <person name="Zhou Y."/>
            <person name="Zhao J."/>
            <person name="Fang X."/>
            <person name="Li G."/>
            <person name="Fang L."/>
            <person name="Li Y."/>
            <person name="Liu D."/>
            <person name="Zheng H."/>
            <person name="Zhang Y."/>
            <person name="Qin N."/>
            <person name="Li Z."/>
            <person name="Yang G."/>
            <person name="Yang S."/>
            <person name="Bolund L."/>
            <person name="Kristiansen K."/>
            <person name="Zheng H."/>
            <person name="Li S."/>
            <person name="Zhang X."/>
            <person name="Yang H."/>
            <person name="Wang J."/>
            <person name="Sun R."/>
            <person name="Zhang B."/>
            <person name="Jiang S."/>
            <person name="Wang J."/>
            <person name="Du Y."/>
            <person name="Li S."/>
        </authorList>
    </citation>
    <scope>NUCLEOTIDE SEQUENCE [LARGE SCALE GENOMIC DNA]</scope>
    <source>
        <strain evidence="10">cv. 9930</strain>
    </source>
</reference>
<proteinExistence type="inferred from homology"/>
<keyword evidence="10" id="KW-1185">Reference proteome</keyword>
<dbReference type="OMA" id="LFALMMY"/>
<keyword evidence="3" id="KW-0813">Transport</keyword>
<comment type="subcellular location">
    <subcellularLocation>
        <location evidence="1">Membrane</location>
        <topology evidence="1">Multi-pass membrane protein</topology>
    </subcellularLocation>
</comment>
<accession>A0A0A0M019</accession>
<dbReference type="Proteomes" id="UP000029981">
    <property type="component" value="Chromosome 1"/>
</dbReference>
<organism evidence="9 10">
    <name type="scientific">Cucumis sativus</name>
    <name type="common">Cucumber</name>
    <dbReference type="NCBI Taxonomy" id="3659"/>
    <lineage>
        <taxon>Eukaryota</taxon>
        <taxon>Viridiplantae</taxon>
        <taxon>Streptophyta</taxon>
        <taxon>Embryophyta</taxon>
        <taxon>Tracheophyta</taxon>
        <taxon>Spermatophyta</taxon>
        <taxon>Magnoliopsida</taxon>
        <taxon>eudicotyledons</taxon>
        <taxon>Gunneridae</taxon>
        <taxon>Pentapetalae</taxon>
        <taxon>rosids</taxon>
        <taxon>fabids</taxon>
        <taxon>Cucurbitales</taxon>
        <taxon>Cucurbitaceae</taxon>
        <taxon>Benincaseae</taxon>
        <taxon>Cucumis</taxon>
    </lineage>
</organism>
<feature type="transmembrane region" description="Helical" evidence="8">
    <location>
        <begin position="158"/>
        <end position="179"/>
    </location>
</feature>
<feature type="transmembrane region" description="Helical" evidence="8">
    <location>
        <begin position="277"/>
        <end position="300"/>
    </location>
</feature>
<reference evidence="9 10" key="2">
    <citation type="journal article" date="2009" name="PLoS ONE">
        <title>An integrated genetic and cytogenetic map of the cucumber genome.</title>
        <authorList>
            <person name="Ren Y."/>
            <person name="Zhang Z."/>
            <person name="Liu J."/>
            <person name="Staub J.E."/>
            <person name="Han Y."/>
            <person name="Cheng Z."/>
            <person name="Li X."/>
            <person name="Lu J."/>
            <person name="Miao H."/>
            <person name="Kang H."/>
            <person name="Xie B."/>
            <person name="Gu X."/>
            <person name="Wang X."/>
            <person name="Du Y."/>
            <person name="Jin W."/>
            <person name="Huang S."/>
        </authorList>
    </citation>
    <scope>NUCLEOTIDE SEQUENCE [LARGE SCALE GENOMIC DNA]</scope>
    <source>
        <strain evidence="10">cv. 9930</strain>
    </source>
</reference>
<evidence type="ECO:0000256" key="1">
    <source>
        <dbReference type="ARBA" id="ARBA00004141"/>
    </source>
</evidence>
<feature type="transmembrane region" description="Helical" evidence="8">
    <location>
        <begin position="25"/>
        <end position="45"/>
    </location>
</feature>
<sequence length="498" mass="55797">MKNIPLYFLRSPPSLRLPLPPANPFLSHLSYFITISLFGFGALKLTQTRTSSSPNDLNLFFTSVSAVSVSSMSVVEMEVFSNFQLLIITTLMFLGGEVFVSAVAFQLSRRFKYLNEENHVDSVRSIEMEENGTSSSTMVTIDELSISRSCSKVLGHTIIGYLLATNVLGSFLIFIYIIVVPHAKQVLESKGINFFTFSIFSTVSTFTNCGFIPTNENMIAFNNNSGLLLILIPQVLLGGCLYPVGLRLVIMAVAKVSGKKEWRYILKNESKMGYSHLLPGLHCGFLAVTVAGFIVFQLIIFCSLEWNNSDGIWDGLNPYQKFVASLFQVTNSRHTGESIVDISVISQAILVVFVVMMYLPPYTTFLPIRNNKERASIMTDGKNRRQYLVELFTFSQLSYLAIFIILICITEKQKLRDDPLNFTLLNITIEVISAYGNVGFSSGYSCKRQIKVDSSCKDAWYGFAGRWSSKGKFILILVMIFGRMKSFTMHTGKAWKLS</sequence>
<dbReference type="EMBL" id="CM002922">
    <property type="protein sequence ID" value="KGN65516.1"/>
    <property type="molecule type" value="Genomic_DNA"/>
</dbReference>
<evidence type="ECO:0000256" key="8">
    <source>
        <dbReference type="SAM" id="Phobius"/>
    </source>
</evidence>
<dbReference type="OrthoDB" id="9999863at2759"/>
<evidence type="ECO:0000313" key="10">
    <source>
        <dbReference type="Proteomes" id="UP000029981"/>
    </source>
</evidence>
<gene>
    <name evidence="9" type="ORF">Csa_1G434130</name>
</gene>
<dbReference type="PANTHER" id="PTHR31064">
    <property type="entry name" value="POTASSIUM TRANSPORT PROTEIN DDB_G0292412-RELATED"/>
    <property type="match status" value="1"/>
</dbReference>
<evidence type="ECO:0000256" key="3">
    <source>
        <dbReference type="ARBA" id="ARBA00022448"/>
    </source>
</evidence>
<evidence type="ECO:0000256" key="4">
    <source>
        <dbReference type="ARBA" id="ARBA00022692"/>
    </source>
</evidence>
<feature type="transmembrane region" description="Helical" evidence="8">
    <location>
        <begin position="344"/>
        <end position="366"/>
    </location>
</feature>
<dbReference type="GO" id="GO:0005886">
    <property type="term" value="C:plasma membrane"/>
    <property type="evidence" value="ECO:0000318"/>
    <property type="project" value="GO_Central"/>
</dbReference>
<evidence type="ECO:0000256" key="6">
    <source>
        <dbReference type="ARBA" id="ARBA00023065"/>
    </source>
</evidence>
<dbReference type="Gramene" id="KGN65516">
    <property type="protein sequence ID" value="KGN65516"/>
    <property type="gene ID" value="Csa_1G434130"/>
</dbReference>
<dbReference type="PANTHER" id="PTHR31064:SF30">
    <property type="entry name" value="HIGH-AFFINITY POTASSIUM TRANSPORT PROTEIN-RELATED"/>
    <property type="match status" value="1"/>
</dbReference>
<keyword evidence="5 8" id="KW-1133">Transmembrane helix</keyword>
<evidence type="ECO:0000256" key="7">
    <source>
        <dbReference type="ARBA" id="ARBA00023136"/>
    </source>
</evidence>
<dbReference type="Pfam" id="PF02386">
    <property type="entry name" value="TrkH"/>
    <property type="match status" value="1"/>
</dbReference>
<keyword evidence="6" id="KW-0406">Ion transport</keyword>
<feature type="transmembrane region" description="Helical" evidence="8">
    <location>
        <begin position="83"/>
        <end position="105"/>
    </location>
</feature>
<evidence type="ECO:0000313" key="9">
    <source>
        <dbReference type="EMBL" id="KGN65516.1"/>
    </source>
</evidence>
<feature type="transmembrane region" description="Helical" evidence="8">
    <location>
        <begin position="227"/>
        <end position="256"/>
    </location>
</feature>
<comment type="similarity">
    <text evidence="2">Belongs to the TrkH potassium transport family. HKT (TC 2.A.38.3) subfamily.</text>
</comment>